<dbReference type="SUPFAM" id="SSF55658">
    <property type="entry name" value="L9 N-domain-like"/>
    <property type="match status" value="1"/>
</dbReference>
<dbReference type="GO" id="GO:1990904">
    <property type="term" value="C:ribonucleoprotein complex"/>
    <property type="evidence" value="ECO:0007669"/>
    <property type="project" value="UniProtKB-KW"/>
</dbReference>
<proteinExistence type="inferred from homology"/>
<dbReference type="OrthoDB" id="5555409at2759"/>
<dbReference type="AlphaFoldDB" id="A0A074YHY4"/>
<comment type="similarity">
    <text evidence="1">Belongs to the bacterial ribosomal protein bL9 family.</text>
</comment>
<protein>
    <recommendedName>
        <fullName evidence="4">Ribosomal protein L9 domain-containing protein</fullName>
    </recommendedName>
</protein>
<dbReference type="InterPro" id="IPR000244">
    <property type="entry name" value="Ribosomal_bL9"/>
</dbReference>
<evidence type="ECO:0000256" key="1">
    <source>
        <dbReference type="ARBA" id="ARBA00010605"/>
    </source>
</evidence>
<dbReference type="RefSeq" id="XP_013345785.1">
    <property type="nucleotide sequence ID" value="XM_013490331.1"/>
</dbReference>
<dbReference type="GO" id="GO:0006412">
    <property type="term" value="P:translation"/>
    <property type="evidence" value="ECO:0007669"/>
    <property type="project" value="InterPro"/>
</dbReference>
<dbReference type="OMA" id="RNRWFPA"/>
<feature type="domain" description="Ribosomal protein L9" evidence="4">
    <location>
        <begin position="48"/>
        <end position="93"/>
    </location>
</feature>
<keyword evidence="6" id="KW-1185">Reference proteome</keyword>
<dbReference type="InterPro" id="IPR020070">
    <property type="entry name" value="Ribosomal_bL9_N"/>
</dbReference>
<dbReference type="GeneID" id="25363529"/>
<dbReference type="InterPro" id="IPR036935">
    <property type="entry name" value="Ribosomal_bL9_N_sf"/>
</dbReference>
<sequence>MSLNIRSSLLPQCTSCLRRISSLGLQEWRSGQQVRGKKKIANLPTTVTVRLTKDVPTFGRKGSYVPISIGRMRNEFFPTRSAEYVTSVQLKEMKAKNITAERDFQFGVPDPAVVKTVEPQSLRSPTRTVEVEKLAPKRSIELLSMLLPPVMEFRRRSQKAPTPAIETPNPAKAQRGFSSAAADLLAAQTAPPPAPNDFATPLFGSISTADVASRIKHLLGDNQEASRIVLAAEDLKFVSLTSQAPAESDKIGHLGDYKVEVRVKGGELPVERIVRVLPIENESDMISPSS</sequence>
<dbReference type="GO" id="GO:0003735">
    <property type="term" value="F:structural constituent of ribosome"/>
    <property type="evidence" value="ECO:0007669"/>
    <property type="project" value="InterPro"/>
</dbReference>
<dbReference type="InterPro" id="IPR009027">
    <property type="entry name" value="Ribosomal_bL9/RNase_H1_N"/>
</dbReference>
<evidence type="ECO:0000256" key="2">
    <source>
        <dbReference type="ARBA" id="ARBA00022980"/>
    </source>
</evidence>
<dbReference type="PANTHER" id="PTHR21368">
    <property type="entry name" value="50S RIBOSOMAL PROTEIN L9"/>
    <property type="match status" value="1"/>
</dbReference>
<evidence type="ECO:0000256" key="3">
    <source>
        <dbReference type="ARBA" id="ARBA00023274"/>
    </source>
</evidence>
<name>A0A074YHY4_AURSE</name>
<evidence type="ECO:0000259" key="4">
    <source>
        <dbReference type="Pfam" id="PF01281"/>
    </source>
</evidence>
<dbReference type="Proteomes" id="UP000030641">
    <property type="component" value="Unassembled WGS sequence"/>
</dbReference>
<dbReference type="STRING" id="1043005.A0A074YHY4"/>
<organism evidence="5 6">
    <name type="scientific">Aureobasidium subglaciale (strain EXF-2481)</name>
    <name type="common">Aureobasidium pullulans var. subglaciale</name>
    <dbReference type="NCBI Taxonomy" id="1043005"/>
    <lineage>
        <taxon>Eukaryota</taxon>
        <taxon>Fungi</taxon>
        <taxon>Dikarya</taxon>
        <taxon>Ascomycota</taxon>
        <taxon>Pezizomycotina</taxon>
        <taxon>Dothideomycetes</taxon>
        <taxon>Dothideomycetidae</taxon>
        <taxon>Dothideales</taxon>
        <taxon>Saccotheciaceae</taxon>
        <taxon>Aureobasidium</taxon>
    </lineage>
</organism>
<accession>A0A074YHY4</accession>
<reference evidence="5 6" key="1">
    <citation type="journal article" date="2014" name="BMC Genomics">
        <title>Genome sequencing of four Aureobasidium pullulans varieties: biotechnological potential, stress tolerance, and description of new species.</title>
        <authorList>
            <person name="Gostin Ar C."/>
            <person name="Ohm R.A."/>
            <person name="Kogej T."/>
            <person name="Sonjak S."/>
            <person name="Turk M."/>
            <person name="Zajc J."/>
            <person name="Zalar P."/>
            <person name="Grube M."/>
            <person name="Sun H."/>
            <person name="Han J."/>
            <person name="Sharma A."/>
            <person name="Chiniquy J."/>
            <person name="Ngan C.Y."/>
            <person name="Lipzen A."/>
            <person name="Barry K."/>
            <person name="Grigoriev I.V."/>
            <person name="Gunde-Cimerman N."/>
        </authorList>
    </citation>
    <scope>NUCLEOTIDE SEQUENCE [LARGE SCALE GENOMIC DNA]</scope>
    <source>
        <strain evidence="5 6">EXF-2481</strain>
    </source>
</reference>
<dbReference type="InParanoid" id="A0A074YHY4"/>
<dbReference type="Gene3D" id="3.40.5.10">
    <property type="entry name" value="Ribosomal protein L9, N-terminal domain"/>
    <property type="match status" value="1"/>
</dbReference>
<gene>
    <name evidence="5" type="ORF">AUEXF2481DRAFT_27582</name>
</gene>
<keyword evidence="3" id="KW-0687">Ribonucleoprotein</keyword>
<dbReference type="EMBL" id="KL584754">
    <property type="protein sequence ID" value="KEQ97325.1"/>
    <property type="molecule type" value="Genomic_DNA"/>
</dbReference>
<evidence type="ECO:0000313" key="6">
    <source>
        <dbReference type="Proteomes" id="UP000030641"/>
    </source>
</evidence>
<dbReference type="GO" id="GO:0005840">
    <property type="term" value="C:ribosome"/>
    <property type="evidence" value="ECO:0007669"/>
    <property type="project" value="UniProtKB-KW"/>
</dbReference>
<dbReference type="HOGENOM" id="CLU_067878_0_0_1"/>
<keyword evidence="2" id="KW-0689">Ribosomal protein</keyword>
<evidence type="ECO:0000313" key="5">
    <source>
        <dbReference type="EMBL" id="KEQ97325.1"/>
    </source>
</evidence>
<dbReference type="Pfam" id="PF01281">
    <property type="entry name" value="Ribosomal_L9_N"/>
    <property type="match status" value="1"/>
</dbReference>